<gene>
    <name evidence="1" type="ORF">ATEIFO6365_0005021900</name>
</gene>
<dbReference type="AlphaFoldDB" id="A0A5M3Z4L8"/>
<reference evidence="1 2" key="1">
    <citation type="submission" date="2020-01" db="EMBL/GenBank/DDBJ databases">
        <title>Aspergillus terreus IFO 6365 whole genome shotgun sequence.</title>
        <authorList>
            <person name="Kanamasa S."/>
            <person name="Takahashi H."/>
        </authorList>
    </citation>
    <scope>NUCLEOTIDE SEQUENCE [LARGE SCALE GENOMIC DNA]</scope>
    <source>
        <strain evidence="1 2">IFO 6365</strain>
    </source>
</reference>
<dbReference type="SUPFAM" id="SSF52949">
    <property type="entry name" value="Macro domain-like"/>
    <property type="match status" value="1"/>
</dbReference>
<proteinExistence type="predicted"/>
<comment type="caution">
    <text evidence="1">The sequence shown here is derived from an EMBL/GenBank/DDBJ whole genome shotgun (WGS) entry which is preliminary data.</text>
</comment>
<dbReference type="EMBL" id="BLJY01000005">
    <property type="protein sequence ID" value="GFF16029.1"/>
    <property type="molecule type" value="Genomic_DNA"/>
</dbReference>
<dbReference type="InterPro" id="IPR043472">
    <property type="entry name" value="Macro_dom-like"/>
</dbReference>
<dbReference type="InterPro" id="IPR050892">
    <property type="entry name" value="ADP-ribose_metab_enzymes"/>
</dbReference>
<dbReference type="OrthoDB" id="2155246at2759"/>
<dbReference type="PANTHER" id="PTHR12521">
    <property type="entry name" value="PROTEIN C6ORF130"/>
    <property type="match status" value="1"/>
</dbReference>
<accession>A0A5M3Z4L8</accession>
<evidence type="ECO:0000313" key="2">
    <source>
        <dbReference type="Proteomes" id="UP000452235"/>
    </source>
</evidence>
<sequence length="206" mass="23082">MAQNKITEIEGDLFSAPDGAGLIHACNCEGSWGGGIAKAFREKVWIHPIPVFELLNDSISQYPTAYKIYHEHCKKYQSKPEYKDVPSESTTSRQVKLPEGTALFIPPQDKDTKKGSKGPKGHWIICLFTSPGYGKKVSPPDVILQNTRLAVADMKRQVDELGADIGELWSCRFNSGLFKVEWELSRKILEEFDLKVTVVRPEGESE</sequence>
<organism evidence="1 2">
    <name type="scientific">Aspergillus terreus</name>
    <dbReference type="NCBI Taxonomy" id="33178"/>
    <lineage>
        <taxon>Eukaryota</taxon>
        <taxon>Fungi</taxon>
        <taxon>Dikarya</taxon>
        <taxon>Ascomycota</taxon>
        <taxon>Pezizomycotina</taxon>
        <taxon>Eurotiomycetes</taxon>
        <taxon>Eurotiomycetidae</taxon>
        <taxon>Eurotiales</taxon>
        <taxon>Aspergillaceae</taxon>
        <taxon>Aspergillus</taxon>
        <taxon>Aspergillus subgen. Circumdati</taxon>
    </lineage>
</organism>
<keyword evidence="2" id="KW-1185">Reference proteome</keyword>
<dbReference type="PANTHER" id="PTHR12521:SF0">
    <property type="entry name" value="ADP-RIBOSE GLYCOHYDROLASE OARD1"/>
    <property type="match status" value="1"/>
</dbReference>
<dbReference type="VEuPathDB" id="FungiDB:ATEG_05151"/>
<dbReference type="GO" id="GO:0140291">
    <property type="term" value="P:peptidyl-glutamate ADP-deribosylation"/>
    <property type="evidence" value="ECO:0007669"/>
    <property type="project" value="TreeGrafter"/>
</dbReference>
<dbReference type="Gene3D" id="3.40.220.10">
    <property type="entry name" value="Leucine Aminopeptidase, subunit E, domain 1"/>
    <property type="match status" value="1"/>
</dbReference>
<protein>
    <submittedName>
        <fullName evidence="1">Phosphatase</fullName>
    </submittedName>
</protein>
<name>A0A5M3Z4L8_ASPTE</name>
<evidence type="ECO:0000313" key="1">
    <source>
        <dbReference type="EMBL" id="GFF16029.1"/>
    </source>
</evidence>
<dbReference type="Proteomes" id="UP000452235">
    <property type="component" value="Unassembled WGS sequence"/>
</dbReference>